<evidence type="ECO:0000313" key="1">
    <source>
        <dbReference type="EMBL" id="MDT0260864.1"/>
    </source>
</evidence>
<dbReference type="Proteomes" id="UP001183176">
    <property type="component" value="Unassembled WGS sequence"/>
</dbReference>
<evidence type="ECO:0000313" key="2">
    <source>
        <dbReference type="Proteomes" id="UP001183176"/>
    </source>
</evidence>
<reference evidence="2" key="1">
    <citation type="submission" date="2023-07" db="EMBL/GenBank/DDBJ databases">
        <title>30 novel species of actinomycetes from the DSMZ collection.</title>
        <authorList>
            <person name="Nouioui I."/>
        </authorList>
    </citation>
    <scope>NUCLEOTIDE SEQUENCE [LARGE SCALE GENOMIC DNA]</scope>
    <source>
        <strain evidence="2">DSM 44399</strain>
    </source>
</reference>
<name>A0ABU2J797_9ACTN</name>
<keyword evidence="2" id="KW-1185">Reference proteome</keyword>
<dbReference type="EMBL" id="JAVREH010000005">
    <property type="protein sequence ID" value="MDT0260864.1"/>
    <property type="molecule type" value="Genomic_DNA"/>
</dbReference>
<gene>
    <name evidence="1" type="ORF">RM423_05595</name>
</gene>
<evidence type="ECO:0008006" key="3">
    <source>
        <dbReference type="Google" id="ProtNLM"/>
    </source>
</evidence>
<protein>
    <recommendedName>
        <fullName evidence="3">HTH iclR-type domain-containing protein</fullName>
    </recommendedName>
</protein>
<organism evidence="1 2">
    <name type="scientific">Jatrophihabitans lederbergiae</name>
    <dbReference type="NCBI Taxonomy" id="3075547"/>
    <lineage>
        <taxon>Bacteria</taxon>
        <taxon>Bacillati</taxon>
        <taxon>Actinomycetota</taxon>
        <taxon>Actinomycetes</taxon>
        <taxon>Jatrophihabitantales</taxon>
        <taxon>Jatrophihabitantaceae</taxon>
        <taxon>Jatrophihabitans</taxon>
    </lineage>
</organism>
<sequence>MPPRTLSQEILTLLNQPRTGTNPLSISHLARAFGASSTLVRSCAQQLVADGTARASMAKRDGVETIQGLFPIEATAAV</sequence>
<comment type="caution">
    <text evidence="1">The sequence shown here is derived from an EMBL/GenBank/DDBJ whole genome shotgun (WGS) entry which is preliminary data.</text>
</comment>
<proteinExistence type="predicted"/>
<dbReference type="RefSeq" id="WP_311422021.1">
    <property type="nucleotide sequence ID" value="NZ_JAVREH010000005.1"/>
</dbReference>
<accession>A0ABU2J797</accession>